<name>A0A1Y6M201_ZYMTR</name>
<dbReference type="EMBL" id="LT882696">
    <property type="protein sequence ID" value="SMY30616.1"/>
    <property type="molecule type" value="Genomic_DNA"/>
</dbReference>
<feature type="compositionally biased region" description="Low complexity" evidence="1">
    <location>
        <begin position="21"/>
        <end position="35"/>
    </location>
</feature>
<evidence type="ECO:0000313" key="4">
    <source>
        <dbReference type="Proteomes" id="UP000215453"/>
    </source>
</evidence>
<protein>
    <submittedName>
        <fullName evidence="3">Uncharacterized protein</fullName>
    </submittedName>
</protein>
<sequence length="338" mass="37341">MAQDHSSSDRGAGESLLFNSSAGEESLLSESGRAAFSPEEERLRLQNSWAVKAAWKEKRRLRRVWSLQRSHRAGENDVLGQDMGDRSKSGGNTGGINKPRRLLYALATIITTIIAIIAIIAIIRICSTLLEVVAEKKRLLAESSREPCHIAALPAVQPFPTVDLRQITSFVPASDISRIRGFEALWHGVERTTVRCAEQVADFNNAVAAASSSTWNGALLREPVSEYHRLYPVRMRGVESKFSRLKDGLGVLAEVVRALHQEGMEFADKAAREGDEGLVRELRDVLRLCVASLDDAATKAEKAGEAWWREAEMAWKRNEAVMTTMMAGRDVEGNCDVV</sequence>
<proteinExistence type="predicted"/>
<reference evidence="3 4" key="1">
    <citation type="submission" date="2016-10" db="EMBL/GenBank/DDBJ databases">
        <authorList>
            <person name="Varghese N."/>
        </authorList>
    </citation>
    <scope>NUCLEOTIDE SEQUENCE [LARGE SCALE GENOMIC DNA]</scope>
</reference>
<dbReference type="AlphaFoldDB" id="A0A1Y6M201"/>
<evidence type="ECO:0000256" key="2">
    <source>
        <dbReference type="SAM" id="Phobius"/>
    </source>
</evidence>
<gene>
    <name evidence="3" type="ORF">ZT1A5_G12071</name>
</gene>
<feature type="region of interest" description="Disordered" evidence="1">
    <location>
        <begin position="21"/>
        <end position="41"/>
    </location>
</feature>
<keyword evidence="2" id="KW-0812">Transmembrane</keyword>
<organism evidence="3 4">
    <name type="scientific">Zymoseptoria tritici ST99CH_1A5</name>
    <dbReference type="NCBI Taxonomy" id="1276529"/>
    <lineage>
        <taxon>Eukaryota</taxon>
        <taxon>Fungi</taxon>
        <taxon>Dikarya</taxon>
        <taxon>Ascomycota</taxon>
        <taxon>Pezizomycotina</taxon>
        <taxon>Dothideomycetes</taxon>
        <taxon>Dothideomycetidae</taxon>
        <taxon>Mycosphaerellales</taxon>
        <taxon>Mycosphaerellaceae</taxon>
        <taxon>Zymoseptoria</taxon>
    </lineage>
</organism>
<dbReference type="Proteomes" id="UP000215453">
    <property type="component" value="Chromosome 21"/>
</dbReference>
<accession>A0A1Y6M201</accession>
<feature type="transmembrane region" description="Helical" evidence="2">
    <location>
        <begin position="102"/>
        <end position="123"/>
    </location>
</feature>
<keyword evidence="2" id="KW-1133">Transmembrane helix</keyword>
<keyword evidence="2" id="KW-0472">Membrane</keyword>
<evidence type="ECO:0000313" key="3">
    <source>
        <dbReference type="EMBL" id="SMY30616.1"/>
    </source>
</evidence>
<evidence type="ECO:0000256" key="1">
    <source>
        <dbReference type="SAM" id="MobiDB-lite"/>
    </source>
</evidence>